<evidence type="ECO:0000256" key="1">
    <source>
        <dbReference type="SAM" id="Phobius"/>
    </source>
</evidence>
<dbReference type="Pfam" id="PF03009">
    <property type="entry name" value="GDPD"/>
    <property type="match status" value="1"/>
</dbReference>
<dbReference type="GO" id="GO:0006629">
    <property type="term" value="P:lipid metabolic process"/>
    <property type="evidence" value="ECO:0007669"/>
    <property type="project" value="InterPro"/>
</dbReference>
<sequence length="292" mass="32889">MKFFKRNLFVVKFFALFIIHFTLYIYGYSQPSSDSIDYFRNQFVTHPKMGVSTHRGNSNVAPENTLATYRAVLQMKADYIEIDVRTTKDGKLIILHDGTLDRTTNGSGPVSERTLDELKKLSAAKGADDTFQTEQIPTLDEVCQLVADWNAHHSSKTNLYVDCKAAAPEPMVAILTKYGLLNDAVFYGSDNYLASLRNVAPTAKLMPSLRNTREMMAKINQLHPFAFDVSWASLTDTLATQIHQQDIRVFVDLLGNDDTSENYAKAARLGVDVIQTDHLLNVYRTFSTNTTR</sequence>
<evidence type="ECO:0000313" key="3">
    <source>
        <dbReference type="EMBL" id="MBD2699188.1"/>
    </source>
</evidence>
<reference evidence="3" key="1">
    <citation type="submission" date="2020-09" db="EMBL/GenBank/DDBJ databases">
        <authorList>
            <person name="Kim M.K."/>
        </authorList>
    </citation>
    <scope>NUCLEOTIDE SEQUENCE</scope>
    <source>
        <strain evidence="3">BT702</strain>
    </source>
</reference>
<dbReference type="GO" id="GO:0008081">
    <property type="term" value="F:phosphoric diester hydrolase activity"/>
    <property type="evidence" value="ECO:0007669"/>
    <property type="project" value="InterPro"/>
</dbReference>
<dbReference type="Proteomes" id="UP000598820">
    <property type="component" value="Unassembled WGS sequence"/>
</dbReference>
<keyword evidence="1" id="KW-0472">Membrane</keyword>
<dbReference type="InterPro" id="IPR017946">
    <property type="entry name" value="PLC-like_Pdiesterase_TIM-brl"/>
</dbReference>
<comment type="caution">
    <text evidence="3">The sequence shown here is derived from an EMBL/GenBank/DDBJ whole genome shotgun (WGS) entry which is preliminary data.</text>
</comment>
<protein>
    <submittedName>
        <fullName evidence="3">Glycerophosphodiester phosphodiesterase family protein</fullName>
    </submittedName>
</protein>
<dbReference type="EMBL" id="JACWZY010000001">
    <property type="protein sequence ID" value="MBD2699188.1"/>
    <property type="molecule type" value="Genomic_DNA"/>
</dbReference>
<dbReference type="CDD" id="cd08566">
    <property type="entry name" value="GDPD_AtGDE_like"/>
    <property type="match status" value="1"/>
</dbReference>
<keyword evidence="1" id="KW-1133">Transmembrane helix</keyword>
<dbReference type="PROSITE" id="PS50007">
    <property type="entry name" value="PIPLC_X_DOMAIN"/>
    <property type="match status" value="1"/>
</dbReference>
<dbReference type="Gene3D" id="3.20.20.190">
    <property type="entry name" value="Phosphatidylinositol (PI) phosphodiesterase"/>
    <property type="match status" value="1"/>
</dbReference>
<evidence type="ECO:0000259" key="2">
    <source>
        <dbReference type="PROSITE" id="PS51704"/>
    </source>
</evidence>
<keyword evidence="4" id="KW-1185">Reference proteome</keyword>
<proteinExistence type="predicted"/>
<dbReference type="AlphaFoldDB" id="A0A926XSM0"/>
<accession>A0A926XSM0</accession>
<dbReference type="PANTHER" id="PTHR46211:SF14">
    <property type="entry name" value="GLYCEROPHOSPHODIESTER PHOSPHODIESTERASE"/>
    <property type="match status" value="1"/>
</dbReference>
<dbReference type="SUPFAM" id="SSF51695">
    <property type="entry name" value="PLC-like phosphodiesterases"/>
    <property type="match status" value="1"/>
</dbReference>
<keyword evidence="1" id="KW-0812">Transmembrane</keyword>
<evidence type="ECO:0000313" key="4">
    <source>
        <dbReference type="Proteomes" id="UP000598820"/>
    </source>
</evidence>
<feature type="transmembrane region" description="Helical" evidence="1">
    <location>
        <begin position="7"/>
        <end position="26"/>
    </location>
</feature>
<dbReference type="InterPro" id="IPR030395">
    <property type="entry name" value="GP_PDE_dom"/>
</dbReference>
<dbReference type="PROSITE" id="PS51704">
    <property type="entry name" value="GP_PDE"/>
    <property type="match status" value="1"/>
</dbReference>
<name>A0A926XSM0_9BACT</name>
<dbReference type="PANTHER" id="PTHR46211">
    <property type="entry name" value="GLYCEROPHOSPHORYL DIESTER PHOSPHODIESTERASE"/>
    <property type="match status" value="1"/>
</dbReference>
<organism evidence="3 4">
    <name type="scientific">Spirosoma profusum</name>
    <dbReference type="NCBI Taxonomy" id="2771354"/>
    <lineage>
        <taxon>Bacteria</taxon>
        <taxon>Pseudomonadati</taxon>
        <taxon>Bacteroidota</taxon>
        <taxon>Cytophagia</taxon>
        <taxon>Cytophagales</taxon>
        <taxon>Cytophagaceae</taxon>
        <taxon>Spirosoma</taxon>
    </lineage>
</organism>
<gene>
    <name evidence="3" type="ORF">IC229_00970</name>
</gene>
<feature type="domain" description="GP-PDE" evidence="2">
    <location>
        <begin position="49"/>
        <end position="286"/>
    </location>
</feature>